<accession>A0A8X6NII7</accession>
<evidence type="ECO:0000313" key="2">
    <source>
        <dbReference type="EMBL" id="GFT16292.1"/>
    </source>
</evidence>
<dbReference type="EMBL" id="BMAW01009900">
    <property type="protein sequence ID" value="GFT16292.1"/>
    <property type="molecule type" value="Genomic_DNA"/>
</dbReference>
<comment type="caution">
    <text evidence="2">The sequence shown here is derived from an EMBL/GenBank/DDBJ whole genome shotgun (WGS) entry which is preliminary data.</text>
</comment>
<organism evidence="2 3">
    <name type="scientific">Nephila pilipes</name>
    <name type="common">Giant wood spider</name>
    <name type="synonym">Nephila maculata</name>
    <dbReference type="NCBI Taxonomy" id="299642"/>
    <lineage>
        <taxon>Eukaryota</taxon>
        <taxon>Metazoa</taxon>
        <taxon>Ecdysozoa</taxon>
        <taxon>Arthropoda</taxon>
        <taxon>Chelicerata</taxon>
        <taxon>Arachnida</taxon>
        <taxon>Araneae</taxon>
        <taxon>Araneomorphae</taxon>
        <taxon>Entelegynae</taxon>
        <taxon>Araneoidea</taxon>
        <taxon>Nephilidae</taxon>
        <taxon>Nephila</taxon>
    </lineage>
</organism>
<keyword evidence="3" id="KW-1185">Reference proteome</keyword>
<dbReference type="Proteomes" id="UP000887013">
    <property type="component" value="Unassembled WGS sequence"/>
</dbReference>
<sequence length="120" mass="12754">MDNHCNPSSSRRLQSTNPTGVSLRPLSHLNGGKILVTFPLLLPLANSKGNGRSIVCNPQCRLRLTGSFLIQARKGIVFLVVGRYSVVLMGVQGMFHGISLGPLKLSAINVPAMAGDGFAK</sequence>
<feature type="region of interest" description="Disordered" evidence="1">
    <location>
        <begin position="1"/>
        <end position="20"/>
    </location>
</feature>
<protein>
    <submittedName>
        <fullName evidence="2">Uncharacterized protein</fullName>
    </submittedName>
</protein>
<dbReference type="AlphaFoldDB" id="A0A8X6NII7"/>
<evidence type="ECO:0000256" key="1">
    <source>
        <dbReference type="SAM" id="MobiDB-lite"/>
    </source>
</evidence>
<gene>
    <name evidence="2" type="ORF">NPIL_664321</name>
</gene>
<reference evidence="2" key="1">
    <citation type="submission" date="2020-08" db="EMBL/GenBank/DDBJ databases">
        <title>Multicomponent nature underlies the extraordinary mechanical properties of spider dragline silk.</title>
        <authorList>
            <person name="Kono N."/>
            <person name="Nakamura H."/>
            <person name="Mori M."/>
            <person name="Yoshida Y."/>
            <person name="Ohtoshi R."/>
            <person name="Malay A.D."/>
            <person name="Moran D.A.P."/>
            <person name="Tomita M."/>
            <person name="Numata K."/>
            <person name="Arakawa K."/>
        </authorList>
    </citation>
    <scope>NUCLEOTIDE SEQUENCE</scope>
</reference>
<name>A0A8X6NII7_NEPPI</name>
<evidence type="ECO:0000313" key="3">
    <source>
        <dbReference type="Proteomes" id="UP000887013"/>
    </source>
</evidence>
<proteinExistence type="predicted"/>